<dbReference type="PRINTS" id="PR00320">
    <property type="entry name" value="GPROTEINBRPT"/>
</dbReference>
<comment type="caution">
    <text evidence="9">The sequence shown here is derived from an EMBL/GenBank/DDBJ whole genome shotgun (WGS) entry which is preliminary data.</text>
</comment>
<evidence type="ECO:0000313" key="10">
    <source>
        <dbReference type="Proteomes" id="UP000499080"/>
    </source>
</evidence>
<dbReference type="InterPro" id="IPR011989">
    <property type="entry name" value="ARM-like"/>
</dbReference>
<evidence type="ECO:0000256" key="5">
    <source>
        <dbReference type="ARBA" id="ARBA00022737"/>
    </source>
</evidence>
<feature type="repeat" description="WD" evidence="6">
    <location>
        <begin position="189"/>
        <end position="222"/>
    </location>
</feature>
<name>A0A4Y2C264_ARAVE</name>
<dbReference type="InterPro" id="IPR015155">
    <property type="entry name" value="PFU"/>
</dbReference>
<dbReference type="InterPro" id="IPR013535">
    <property type="entry name" value="PUL_dom"/>
</dbReference>
<dbReference type="PANTHER" id="PTHR19849:SF0">
    <property type="entry name" value="PHOSPHOLIPASE A-2-ACTIVATING PROTEIN"/>
    <property type="match status" value="1"/>
</dbReference>
<dbReference type="SUPFAM" id="SSF50978">
    <property type="entry name" value="WD40 repeat-like"/>
    <property type="match status" value="1"/>
</dbReference>
<dbReference type="Pfam" id="PF09070">
    <property type="entry name" value="PFU"/>
    <property type="match status" value="1"/>
</dbReference>
<evidence type="ECO:0000313" key="9">
    <source>
        <dbReference type="EMBL" id="GBL97434.1"/>
    </source>
</evidence>
<dbReference type="GO" id="GO:0005737">
    <property type="term" value="C:cytoplasm"/>
    <property type="evidence" value="ECO:0007669"/>
    <property type="project" value="UniProtKB-SubCell"/>
</dbReference>
<dbReference type="Pfam" id="PF00400">
    <property type="entry name" value="WD40"/>
    <property type="match status" value="4"/>
</dbReference>
<feature type="domain" description="PUL" evidence="8">
    <location>
        <begin position="428"/>
        <end position="681"/>
    </location>
</feature>
<dbReference type="InterPro" id="IPR038122">
    <property type="entry name" value="PFU_sf"/>
</dbReference>
<dbReference type="GO" id="GO:0043161">
    <property type="term" value="P:proteasome-mediated ubiquitin-dependent protein catabolic process"/>
    <property type="evidence" value="ECO:0007669"/>
    <property type="project" value="TreeGrafter"/>
</dbReference>
<keyword evidence="4 6" id="KW-0853">WD repeat</keyword>
<dbReference type="Pfam" id="PF08324">
    <property type="entry name" value="PUL"/>
    <property type="match status" value="1"/>
</dbReference>
<feature type="domain" description="PFU" evidence="7">
    <location>
        <begin position="330"/>
        <end position="427"/>
    </location>
</feature>
<dbReference type="InterPro" id="IPR015943">
    <property type="entry name" value="WD40/YVTN_repeat-like_dom_sf"/>
</dbReference>
<dbReference type="CDD" id="cd00200">
    <property type="entry name" value="WD40"/>
    <property type="match status" value="1"/>
</dbReference>
<evidence type="ECO:0000259" key="8">
    <source>
        <dbReference type="PROSITE" id="PS51396"/>
    </source>
</evidence>
<comment type="similarity">
    <text evidence="2">Belongs to the WD repeat PLAP family.</text>
</comment>
<dbReference type="Gene3D" id="2.130.10.10">
    <property type="entry name" value="YVTN repeat-like/Quinoprotein amine dehydrogenase"/>
    <property type="match status" value="1"/>
</dbReference>
<accession>A0A4Y2C264</accession>
<dbReference type="InterPro" id="IPR020472">
    <property type="entry name" value="WD40_PAC1"/>
</dbReference>
<dbReference type="GO" id="GO:0043130">
    <property type="term" value="F:ubiquitin binding"/>
    <property type="evidence" value="ECO:0007669"/>
    <property type="project" value="TreeGrafter"/>
</dbReference>
<dbReference type="PROSITE" id="PS50294">
    <property type="entry name" value="WD_REPEATS_REGION"/>
    <property type="match status" value="3"/>
</dbReference>
<evidence type="ECO:0000256" key="6">
    <source>
        <dbReference type="PROSITE-ProRule" id="PRU00221"/>
    </source>
</evidence>
<feature type="repeat" description="WD" evidence="6">
    <location>
        <begin position="149"/>
        <end position="180"/>
    </location>
</feature>
<evidence type="ECO:0000256" key="1">
    <source>
        <dbReference type="ARBA" id="ARBA00004496"/>
    </source>
</evidence>
<evidence type="ECO:0000256" key="2">
    <source>
        <dbReference type="ARBA" id="ARBA00008495"/>
    </source>
</evidence>
<evidence type="ECO:0000256" key="4">
    <source>
        <dbReference type="ARBA" id="ARBA00022574"/>
    </source>
</evidence>
<dbReference type="GO" id="GO:0005634">
    <property type="term" value="C:nucleus"/>
    <property type="evidence" value="ECO:0007669"/>
    <property type="project" value="TreeGrafter"/>
</dbReference>
<dbReference type="GO" id="GO:0010992">
    <property type="term" value="P:ubiquitin recycling"/>
    <property type="evidence" value="ECO:0007669"/>
    <property type="project" value="TreeGrafter"/>
</dbReference>
<keyword evidence="5" id="KW-0677">Repeat</keyword>
<dbReference type="EMBL" id="BGPR01000129">
    <property type="protein sequence ID" value="GBL97434.1"/>
    <property type="molecule type" value="Genomic_DNA"/>
</dbReference>
<protein>
    <submittedName>
        <fullName evidence="9">Phospholipase A-2-activating protein</fullName>
    </submittedName>
</protein>
<organism evidence="9 10">
    <name type="scientific">Araneus ventricosus</name>
    <name type="common">Orbweaver spider</name>
    <name type="synonym">Epeira ventricosa</name>
    <dbReference type="NCBI Taxonomy" id="182803"/>
    <lineage>
        <taxon>Eukaryota</taxon>
        <taxon>Metazoa</taxon>
        <taxon>Ecdysozoa</taxon>
        <taxon>Arthropoda</taxon>
        <taxon>Chelicerata</taxon>
        <taxon>Arachnida</taxon>
        <taxon>Araneae</taxon>
        <taxon>Araneomorphae</taxon>
        <taxon>Entelegynae</taxon>
        <taxon>Araneoidea</taxon>
        <taxon>Araneidae</taxon>
        <taxon>Araneus</taxon>
    </lineage>
</organism>
<dbReference type="PROSITE" id="PS51394">
    <property type="entry name" value="PFU"/>
    <property type="match status" value="1"/>
</dbReference>
<feature type="repeat" description="WD" evidence="6">
    <location>
        <begin position="229"/>
        <end position="261"/>
    </location>
</feature>
<keyword evidence="10" id="KW-1185">Reference proteome</keyword>
<keyword evidence="3" id="KW-0963">Cytoplasm</keyword>
<dbReference type="InterPro" id="IPR001680">
    <property type="entry name" value="WD40_rpt"/>
</dbReference>
<evidence type="ECO:0000256" key="3">
    <source>
        <dbReference type="ARBA" id="ARBA00022490"/>
    </source>
</evidence>
<proteinExistence type="inferred from homology"/>
<sequence>MIRLKDRLDLNEYNKFVSDGLFTIRSSDKFWCGRHKTNPYEIHEDYRRIDSRMSENKYKDEYVFMGAKKFIGSLCALPESTQFPEGLILAGSHDCAIYGFTLTSKEPVMKLLGHSDAVCSLSAGFGLFVSGSWDGTARVWSGQQCTAVLEGHGQTVWATEVYPLQNMILTGSADKTIRIWRQGSCENVLYGHTDCVRGLVITKDMNILSCSNDATIRLWSIQGQCLNIFQSHENYIYSITLLNDGVDFATCGEDEKIKIWKKGKCVQTIHIPSKTLWSIACLANGDLAVGCSDGAVYIIGKGTGDDSANNGPHGDDSNYMEIAPQFNGYEWDSLKKRWVKVKIGDGEESSDDVELELTEKPLKLKDFEHYLEIDGELCKIMFNKNEDPYEVAMAFIAEHKLSSSYLNGFMDYIIKNCASSKLPLCYNEFFPIQKYYRYLNANVAGLKAKLLEFTNFVSKPQHIPPPKIENLMLLVDFPEEVTEEQLQSLDIVISWDDEYLFPALDLLRLAVRCEGVGARIGNPPFINHLLQTLRNTKLSVNRVLVIKIFCNLFDVKKGAELMINFQGKICETVKEAVLSSDKTHKSASSLLFNYAVAAFNDLPLDIDLYCLNLIDMMKVIVDSDSLYRIFVAVGTLCIANNSAFMHFQSLNLYGALLACRKHVEIGNASAVIKHLLEGFQP</sequence>
<dbReference type="AlphaFoldDB" id="A0A4Y2C264"/>
<dbReference type="Gene3D" id="3.10.20.870">
    <property type="entry name" value="PFU (PLAA family ubiquitin binding), C-terminal domain"/>
    <property type="match status" value="1"/>
</dbReference>
<reference evidence="9 10" key="1">
    <citation type="journal article" date="2019" name="Sci. Rep.">
        <title>Orb-weaving spider Araneus ventricosus genome elucidates the spidroin gene catalogue.</title>
        <authorList>
            <person name="Kono N."/>
            <person name="Nakamura H."/>
            <person name="Ohtoshi R."/>
            <person name="Moran D.A.P."/>
            <person name="Shinohara A."/>
            <person name="Yoshida Y."/>
            <person name="Fujiwara M."/>
            <person name="Mori M."/>
            <person name="Tomita M."/>
            <person name="Arakawa K."/>
        </authorList>
    </citation>
    <scope>NUCLEOTIDE SEQUENCE [LARGE SCALE GENOMIC DNA]</scope>
</reference>
<dbReference type="PANTHER" id="PTHR19849">
    <property type="entry name" value="PHOSPHOLIPASE A-2-ACTIVATING PROTEIN"/>
    <property type="match status" value="1"/>
</dbReference>
<dbReference type="SMART" id="SM00320">
    <property type="entry name" value="WD40"/>
    <property type="match status" value="5"/>
</dbReference>
<dbReference type="Gene3D" id="1.25.10.10">
    <property type="entry name" value="Leucine-rich Repeat Variant"/>
    <property type="match status" value="1"/>
</dbReference>
<dbReference type="Proteomes" id="UP000499080">
    <property type="component" value="Unassembled WGS sequence"/>
</dbReference>
<evidence type="ECO:0000259" key="7">
    <source>
        <dbReference type="PROSITE" id="PS51394"/>
    </source>
</evidence>
<feature type="repeat" description="WD" evidence="6">
    <location>
        <begin position="111"/>
        <end position="141"/>
    </location>
</feature>
<dbReference type="PROSITE" id="PS50082">
    <property type="entry name" value="WD_REPEATS_2"/>
    <property type="match status" value="4"/>
</dbReference>
<comment type="subcellular location">
    <subcellularLocation>
        <location evidence="1">Cytoplasm</location>
    </subcellularLocation>
</comment>
<dbReference type="OrthoDB" id="10265988at2759"/>
<dbReference type="PROSITE" id="PS51396">
    <property type="entry name" value="PUL"/>
    <property type="match status" value="1"/>
</dbReference>
<gene>
    <name evidence="9" type="primary">Plaa</name>
    <name evidence="9" type="ORF">AVEN_170535_1</name>
</gene>
<dbReference type="InterPro" id="IPR036322">
    <property type="entry name" value="WD40_repeat_dom_sf"/>
</dbReference>